<feature type="domain" description="Threonine synthase N-terminal" evidence="8">
    <location>
        <begin position="2"/>
        <end position="78"/>
    </location>
</feature>
<dbReference type="Gene3D" id="3.40.50.1100">
    <property type="match status" value="2"/>
</dbReference>
<dbReference type="InterPro" id="IPR029144">
    <property type="entry name" value="Thr_synth_N"/>
</dbReference>
<dbReference type="Pfam" id="PF24857">
    <property type="entry name" value="THR4_C"/>
    <property type="match status" value="1"/>
</dbReference>
<evidence type="ECO:0000313" key="10">
    <source>
        <dbReference type="Proteomes" id="UP000490386"/>
    </source>
</evidence>
<dbReference type="Pfam" id="PF14821">
    <property type="entry name" value="Thr_synth_N"/>
    <property type="match status" value="1"/>
</dbReference>
<comment type="caution">
    <text evidence="9">The sequence shown here is derived from an EMBL/GenBank/DDBJ whole genome shotgun (WGS) entry which is preliminary data.</text>
</comment>
<dbReference type="CDD" id="cd01560">
    <property type="entry name" value="Thr-synth_2"/>
    <property type="match status" value="1"/>
</dbReference>
<feature type="domain" description="Tryptophan synthase beta chain-like PALP" evidence="7">
    <location>
        <begin position="106"/>
        <end position="340"/>
    </location>
</feature>
<dbReference type="InterPro" id="IPR051166">
    <property type="entry name" value="Threonine_Synthase"/>
</dbReference>
<organism evidence="9 10">
    <name type="scientific">Pseudoclavibacter terrae</name>
    <dbReference type="NCBI Taxonomy" id="1530195"/>
    <lineage>
        <taxon>Bacteria</taxon>
        <taxon>Bacillati</taxon>
        <taxon>Actinomycetota</taxon>
        <taxon>Actinomycetes</taxon>
        <taxon>Micrococcales</taxon>
        <taxon>Microbacteriaceae</taxon>
        <taxon>Pseudoclavibacter</taxon>
    </lineage>
</organism>
<evidence type="ECO:0000256" key="2">
    <source>
        <dbReference type="ARBA" id="ARBA00005517"/>
    </source>
</evidence>
<evidence type="ECO:0000256" key="1">
    <source>
        <dbReference type="ARBA" id="ARBA00001933"/>
    </source>
</evidence>
<keyword evidence="4 9" id="KW-0456">Lyase</keyword>
<dbReference type="GO" id="GO:0004795">
    <property type="term" value="F:threonine synthase activity"/>
    <property type="evidence" value="ECO:0007669"/>
    <property type="project" value="UniProtKB-UniRule"/>
</dbReference>
<dbReference type="InterPro" id="IPR036052">
    <property type="entry name" value="TrpB-like_PALP_sf"/>
</dbReference>
<name>A0A7J5B5I3_9MICO</name>
<dbReference type="Pfam" id="PF00291">
    <property type="entry name" value="PALP"/>
    <property type="match status" value="1"/>
</dbReference>
<dbReference type="InterPro" id="IPR037158">
    <property type="entry name" value="Thr_synth_N_sf"/>
</dbReference>
<evidence type="ECO:0000256" key="5">
    <source>
        <dbReference type="NCBIfam" id="TIGR00260"/>
    </source>
</evidence>
<evidence type="ECO:0000259" key="8">
    <source>
        <dbReference type="Pfam" id="PF14821"/>
    </source>
</evidence>
<dbReference type="AlphaFoldDB" id="A0A7J5B5I3"/>
<dbReference type="InterPro" id="IPR001926">
    <property type="entry name" value="TrpB-like_PALP"/>
</dbReference>
<dbReference type="PANTHER" id="PTHR42690">
    <property type="entry name" value="THREONINE SYNTHASE FAMILY MEMBER"/>
    <property type="match status" value="1"/>
</dbReference>
<evidence type="ECO:0000313" key="9">
    <source>
        <dbReference type="EMBL" id="KAB1638971.1"/>
    </source>
</evidence>
<dbReference type="SUPFAM" id="SSF53686">
    <property type="entry name" value="Tryptophan synthase beta subunit-like PLP-dependent enzymes"/>
    <property type="match status" value="1"/>
</dbReference>
<accession>A0A7J5B5I3</accession>
<evidence type="ECO:0000256" key="3">
    <source>
        <dbReference type="ARBA" id="ARBA00022898"/>
    </source>
</evidence>
<protein>
    <recommendedName>
        <fullName evidence="5">Threonine synthase</fullName>
        <ecNumber evidence="5">4.2.3.1</ecNumber>
    </recommendedName>
</protein>
<evidence type="ECO:0000256" key="6">
    <source>
        <dbReference type="PIRSR" id="PIRSR604450-51"/>
    </source>
</evidence>
<dbReference type="NCBIfam" id="TIGR00260">
    <property type="entry name" value="thrC"/>
    <property type="match status" value="1"/>
</dbReference>
<keyword evidence="10" id="KW-1185">Reference proteome</keyword>
<dbReference type="OrthoDB" id="9778118at2"/>
<proteinExistence type="inferred from homology"/>
<reference evidence="9 10" key="1">
    <citation type="submission" date="2019-09" db="EMBL/GenBank/DDBJ databases">
        <title>Phylogeny of genus Pseudoclavibacter and closely related genus.</title>
        <authorList>
            <person name="Li Y."/>
        </authorList>
    </citation>
    <scope>NUCLEOTIDE SEQUENCE [LARGE SCALE GENOMIC DNA]</scope>
    <source>
        <strain evidence="9 10">THG-MD12</strain>
    </source>
</reference>
<dbReference type="InterPro" id="IPR004450">
    <property type="entry name" value="Thr_synthase-like"/>
</dbReference>
<dbReference type="EC" id="4.2.3.1" evidence="5"/>
<feature type="modified residue" description="N6-(pyridoxal phosphate)lysine" evidence="6">
    <location>
        <position position="112"/>
    </location>
</feature>
<evidence type="ECO:0000256" key="4">
    <source>
        <dbReference type="ARBA" id="ARBA00023239"/>
    </source>
</evidence>
<comment type="cofactor">
    <cofactor evidence="1 6">
        <name>pyridoxal 5'-phosphate</name>
        <dbReference type="ChEBI" id="CHEBI:597326"/>
    </cofactor>
</comment>
<dbReference type="RefSeq" id="WP_151422010.1">
    <property type="nucleotide sequence ID" value="NZ_CANKVH010000004.1"/>
</dbReference>
<dbReference type="Proteomes" id="UP000490386">
    <property type="component" value="Unassembled WGS sequence"/>
</dbReference>
<sequence>MQFISTRGGTLGAYSDVLLEGLAPNGGLAVPELLPQFTNDDLERWRPLDYAGLATEVLALFATDIPRDDLEQLTAHAYGGGRFASEDVVPLQKLDAQLTLVGLSEGPTLAFKDMAMQYLGQTLDYVLAKRDRVLNVLGATSGDTGSAAEHALRGRERVSVFMLSPQGRMSAFQRAQMYSLQDENVHNIAVKGVFDDCQNLVKRLAEDIDFKRGNNIGAVNSINFGRISAQIAYYVWAWLRATDELSADARDGFEVSFAVPSGNFGNILSGLYAKLMGLPVRKLVLAVNENNVLDEFFRTGFYRPRNAENTLATSSPSMDVSRASNLERFVFELLGRDGGRTAAAWSELAETGEIDLSVAQHTFEPLFGIVSGTSTHADRLATIRGVHDASGVTIDPHTADGVKVAREHLEDGVPMLVLETAKPQKFADTISEALGSPVDVDAETQALLDAPQRVVELDDDEQLLRDFIAERVLR</sequence>
<dbReference type="PANTHER" id="PTHR42690:SF1">
    <property type="entry name" value="THREONINE SYNTHASE-LIKE 2"/>
    <property type="match status" value="1"/>
</dbReference>
<dbReference type="GO" id="GO:0009088">
    <property type="term" value="P:threonine biosynthetic process"/>
    <property type="evidence" value="ECO:0007669"/>
    <property type="project" value="UniProtKB-UniRule"/>
</dbReference>
<gene>
    <name evidence="9" type="ORF">F8O03_01050</name>
</gene>
<comment type="similarity">
    <text evidence="2">Belongs to the threonine synthase family.</text>
</comment>
<evidence type="ECO:0000259" key="7">
    <source>
        <dbReference type="Pfam" id="PF00291"/>
    </source>
</evidence>
<keyword evidence="3 6" id="KW-0663">Pyridoxal phosphate</keyword>
<dbReference type="Gene3D" id="3.90.1380.10">
    <property type="entry name" value="Threonine synthase, N-terminal domain"/>
    <property type="match status" value="1"/>
</dbReference>
<dbReference type="EMBL" id="WBJX01000001">
    <property type="protein sequence ID" value="KAB1638971.1"/>
    <property type="molecule type" value="Genomic_DNA"/>
</dbReference>